<dbReference type="EMBL" id="HBIX01000285">
    <property type="protein sequence ID" value="CAE0707519.1"/>
    <property type="molecule type" value="Transcribed_RNA"/>
</dbReference>
<accession>A0A7S4A8T5</accession>
<proteinExistence type="predicted"/>
<dbReference type="AlphaFoldDB" id="A0A7S4A8T5"/>
<protein>
    <recommendedName>
        <fullName evidence="2">Adhesin domain-containing protein</fullName>
    </recommendedName>
</protein>
<organism evidence="1">
    <name type="scientific">Pseudo-nitzschia australis</name>
    <dbReference type="NCBI Taxonomy" id="44445"/>
    <lineage>
        <taxon>Eukaryota</taxon>
        <taxon>Sar</taxon>
        <taxon>Stramenopiles</taxon>
        <taxon>Ochrophyta</taxon>
        <taxon>Bacillariophyta</taxon>
        <taxon>Bacillariophyceae</taxon>
        <taxon>Bacillariophycidae</taxon>
        <taxon>Bacillariales</taxon>
        <taxon>Bacillariaceae</taxon>
        <taxon>Pseudo-nitzschia</taxon>
    </lineage>
</organism>
<evidence type="ECO:0008006" key="2">
    <source>
        <dbReference type="Google" id="ProtNLM"/>
    </source>
</evidence>
<gene>
    <name evidence="1" type="ORF">PAUS00366_LOCUS239</name>
</gene>
<sequence>MSGGAKRMLQRWLLTQPLPYLKQGSTLSIRSQLQTDLRIRSHWRDDGQLSFLQQVRLPKQDCGEIYSDHDHNKSAHILLSKNDDQMTSLGREAPHVSINVIDEYGVEQLGSNEANDSKHATTFLSLGDPMTVEAEDEEEVNVLTLDVPDKINIDCDLTEGGSIFVDNKIEGDVRLKTAQGNISVKKLRGHHIELETASSQFRGRKGRDDDTAVIPSFIFVSEVLESQSLRLVVHRQSVDRIRAKRIHAKTMEIIAGVDQDDERAASNLIIHKESSFDEDDSGAICDISSLYIIGDATVDVQQSAAIDSQHQHHRQRQAVRIKSHHGHVHVQVSAPKPDVDNELTGEVQPLVDLGGVNGSCEVFVSLPKSDNNAAEDDWTSCHVHFDSIAPDSVSLVHAKEGNVHVTVDRKVESDVRLLSAPCNANVDTEILLLEDNEDGSLADEVTHMLQEIEVNAASSGNTLGNRIDENNRIQIETKAFTSQDRAESEQLRHCDFVDGWIENTTSEPDSRFDRKIRGNSGGGKIRLDGAQNQALHGFVTDKSAAAEDSFARPLLAVLSTGKIVMETLSWLGNIARRYGLDESRNEDDLGRQATRRKGLGRVIPKNK</sequence>
<name>A0A7S4A8T5_9STRA</name>
<reference evidence="1" key="1">
    <citation type="submission" date="2021-01" db="EMBL/GenBank/DDBJ databases">
        <authorList>
            <person name="Corre E."/>
            <person name="Pelletier E."/>
            <person name="Niang G."/>
            <person name="Scheremetjew M."/>
            <person name="Finn R."/>
            <person name="Kale V."/>
            <person name="Holt S."/>
            <person name="Cochrane G."/>
            <person name="Meng A."/>
            <person name="Brown T."/>
            <person name="Cohen L."/>
        </authorList>
    </citation>
    <scope>NUCLEOTIDE SEQUENCE</scope>
    <source>
        <strain evidence="1">10249 10 AB</strain>
    </source>
</reference>
<evidence type="ECO:0000313" key="1">
    <source>
        <dbReference type="EMBL" id="CAE0707519.1"/>
    </source>
</evidence>